<name>A0A5D8Z8F0_9GAMM</name>
<proteinExistence type="predicted"/>
<keyword evidence="1" id="KW-0808">Transferase</keyword>
<organism evidence="1 2">
    <name type="scientific">Cognatilysobacter lacus</name>
    <dbReference type="NCBI Taxonomy" id="1643323"/>
    <lineage>
        <taxon>Bacteria</taxon>
        <taxon>Pseudomonadati</taxon>
        <taxon>Pseudomonadota</taxon>
        <taxon>Gammaproteobacteria</taxon>
        <taxon>Lysobacterales</taxon>
        <taxon>Lysobacteraceae</taxon>
        <taxon>Cognatilysobacter</taxon>
    </lineage>
</organism>
<dbReference type="Proteomes" id="UP000323164">
    <property type="component" value="Unassembled WGS sequence"/>
</dbReference>
<sequence length="456" mass="50181">MHPPASSSMSIRFVISLVQDAVHPRLIFNQFSESAMSKERNSLGIGNDAATRDDAAHSPSDAAAFAAANACGNDARADFPIIVHCHLRWDFVWQRPQQIFSRLAKDHRILFIEDPVIADGEPRLAIDEPYPNLVRVIPQIPRSMAVDADLDAEIFLPQIRQALREHPLLAGKFVNAVQWFYSPMPAPGYMGQLGAVGVVYDCMDELANFRFAPPDIGDRERLVMANAGVVFTGGYQLFESKSKHHGNVHFYGCGVDVGHYGKARDTTTEIPAAVAATPGPRFGYFGVIDERLDYELIAALAERFPEASVIMAGPVVKVDPEELPKHSNIHWLGQQRYEDLPSIVKGFDVCLMPFALNEATRYINPTKTLEYMAAGKPIVSTAVADVVRNFTPIVSVAYSQDEFIDAVERAWRDPDAALLAQGIERAEGASWDATVESMRCDVQQALWADVSAQAAA</sequence>
<dbReference type="AlphaFoldDB" id="A0A5D8Z8F0"/>
<dbReference type="Gene3D" id="3.40.50.2000">
    <property type="entry name" value="Glycogen Phosphorylase B"/>
    <property type="match status" value="1"/>
</dbReference>
<dbReference type="SUPFAM" id="SSF53756">
    <property type="entry name" value="UDP-Glycosyltransferase/glycogen phosphorylase"/>
    <property type="match status" value="1"/>
</dbReference>
<dbReference type="Pfam" id="PF13692">
    <property type="entry name" value="Glyco_trans_1_4"/>
    <property type="match status" value="1"/>
</dbReference>
<dbReference type="GO" id="GO:0016740">
    <property type="term" value="F:transferase activity"/>
    <property type="evidence" value="ECO:0007669"/>
    <property type="project" value="UniProtKB-KW"/>
</dbReference>
<evidence type="ECO:0000313" key="1">
    <source>
        <dbReference type="EMBL" id="TZF90947.1"/>
    </source>
</evidence>
<dbReference type="EMBL" id="VTRV01000021">
    <property type="protein sequence ID" value="TZF90947.1"/>
    <property type="molecule type" value="Genomic_DNA"/>
</dbReference>
<evidence type="ECO:0000313" key="2">
    <source>
        <dbReference type="Proteomes" id="UP000323164"/>
    </source>
</evidence>
<reference evidence="1 2" key="1">
    <citation type="submission" date="2019-08" db="EMBL/GenBank/DDBJ databases">
        <title>Draft genome sequence of Lysobacter sp. UKS-15.</title>
        <authorList>
            <person name="Im W.-T."/>
        </authorList>
    </citation>
    <scope>NUCLEOTIDE SEQUENCE [LARGE SCALE GENOMIC DNA]</scope>
    <source>
        <strain evidence="1 2">UKS-15</strain>
    </source>
</reference>
<gene>
    <name evidence="1" type="ORF">FW784_03320</name>
</gene>
<dbReference type="OrthoDB" id="9179784at2"/>
<protein>
    <submittedName>
        <fullName evidence="1">Glycosyltransferase family 1 protein</fullName>
    </submittedName>
</protein>
<dbReference type="PANTHER" id="PTHR12526">
    <property type="entry name" value="GLYCOSYLTRANSFERASE"/>
    <property type="match status" value="1"/>
</dbReference>
<comment type="caution">
    <text evidence="1">The sequence shown here is derived from an EMBL/GenBank/DDBJ whole genome shotgun (WGS) entry which is preliminary data.</text>
</comment>
<accession>A0A5D8Z8F0</accession>
<dbReference type="PANTHER" id="PTHR12526:SF630">
    <property type="entry name" value="GLYCOSYLTRANSFERASE"/>
    <property type="match status" value="1"/>
</dbReference>
<keyword evidence="2" id="KW-1185">Reference proteome</keyword>